<dbReference type="Proteomes" id="UP000002195">
    <property type="component" value="Unassembled WGS sequence"/>
</dbReference>
<keyword evidence="9" id="KW-1185">Reference proteome</keyword>
<accession>Q54L05</accession>
<dbReference type="PROSITE" id="PS00518">
    <property type="entry name" value="ZF_RING_1"/>
    <property type="match status" value="1"/>
</dbReference>
<feature type="region of interest" description="Disordered" evidence="5">
    <location>
        <begin position="24"/>
        <end position="45"/>
    </location>
</feature>
<organism evidence="8 9">
    <name type="scientific">Dictyostelium discoideum</name>
    <name type="common">Social amoeba</name>
    <dbReference type="NCBI Taxonomy" id="44689"/>
    <lineage>
        <taxon>Eukaryota</taxon>
        <taxon>Amoebozoa</taxon>
        <taxon>Evosea</taxon>
        <taxon>Eumycetozoa</taxon>
        <taxon>Dictyostelia</taxon>
        <taxon>Dictyosteliales</taxon>
        <taxon>Dictyosteliaceae</taxon>
        <taxon>Dictyostelium</taxon>
    </lineage>
</organism>
<dbReference type="VEuPathDB" id="AmoebaDB:DDB_G0286991"/>
<dbReference type="Gene3D" id="3.30.40.10">
    <property type="entry name" value="Zinc/RING finger domain, C3HC4 (zinc finger)"/>
    <property type="match status" value="1"/>
</dbReference>
<dbReference type="PANTHER" id="PTHR25464">
    <property type="entry name" value="TRIPARTITE MOTIF-CONTAINING PROTEIN 2-LIKE PROTEIN"/>
    <property type="match status" value="1"/>
</dbReference>
<dbReference type="PANTHER" id="PTHR25464:SF2">
    <property type="entry name" value="RING-TYPE DOMAIN-CONTAINING PROTEIN"/>
    <property type="match status" value="1"/>
</dbReference>
<protein>
    <recommendedName>
        <fullName evidence="10">RING-type domain-containing protein</fullName>
    </recommendedName>
</protein>
<dbReference type="AlphaFoldDB" id="Q54L05"/>
<evidence type="ECO:0000256" key="3">
    <source>
        <dbReference type="ARBA" id="ARBA00022833"/>
    </source>
</evidence>
<feature type="domain" description="B box-type" evidence="7">
    <location>
        <begin position="141"/>
        <end position="181"/>
    </location>
</feature>
<dbReference type="GO" id="GO:0008270">
    <property type="term" value="F:zinc ion binding"/>
    <property type="evidence" value="ECO:0007669"/>
    <property type="project" value="UniProtKB-KW"/>
</dbReference>
<evidence type="ECO:0000313" key="9">
    <source>
        <dbReference type="Proteomes" id="UP000002195"/>
    </source>
</evidence>
<dbReference type="InParanoid" id="Q54L05"/>
<keyword evidence="2 4" id="KW-0863">Zinc-finger</keyword>
<dbReference type="InterPro" id="IPR001841">
    <property type="entry name" value="Znf_RING"/>
</dbReference>
<dbReference type="KEGG" id="ddi:DDB_G0286991"/>
<evidence type="ECO:0000259" key="6">
    <source>
        <dbReference type="PROSITE" id="PS50089"/>
    </source>
</evidence>
<evidence type="ECO:0000259" key="7">
    <source>
        <dbReference type="PROSITE" id="PS50119"/>
    </source>
</evidence>
<comment type="caution">
    <text evidence="8">The sequence shown here is derived from an EMBL/GenBank/DDBJ whole genome shotgun (WGS) entry which is preliminary data.</text>
</comment>
<dbReference type="STRING" id="44689.Q54L05"/>
<name>Q54L05_DICDI</name>
<dbReference type="HOGENOM" id="CLU_596461_0_0_1"/>
<proteinExistence type="predicted"/>
<dbReference type="dictyBase" id="DDB_G0286991"/>
<dbReference type="OMA" id="YDSKSYT"/>
<dbReference type="InterPro" id="IPR013083">
    <property type="entry name" value="Znf_RING/FYVE/PHD"/>
</dbReference>
<evidence type="ECO:0008006" key="10">
    <source>
        <dbReference type="Google" id="ProtNLM"/>
    </source>
</evidence>
<dbReference type="Reactome" id="R-DDI-8866654">
    <property type="pathway name" value="E3 ubiquitin ligases ubiquitinate target proteins"/>
</dbReference>
<dbReference type="InterPro" id="IPR027370">
    <property type="entry name" value="Znf-RING_euk"/>
</dbReference>
<feature type="domain" description="RING-type" evidence="6">
    <location>
        <begin position="64"/>
        <end position="105"/>
    </location>
</feature>
<evidence type="ECO:0000256" key="1">
    <source>
        <dbReference type="ARBA" id="ARBA00022723"/>
    </source>
</evidence>
<dbReference type="InterPro" id="IPR000315">
    <property type="entry name" value="Znf_B-box"/>
</dbReference>
<keyword evidence="1" id="KW-0479">Metal-binding</keyword>
<dbReference type="GeneID" id="8625898"/>
<dbReference type="RefSeq" id="XP_637452.1">
    <property type="nucleotide sequence ID" value="XM_632360.1"/>
</dbReference>
<evidence type="ECO:0000256" key="2">
    <source>
        <dbReference type="ARBA" id="ARBA00022771"/>
    </source>
</evidence>
<sequence>MIDSDTQSSLSILMMLKTNTGGNTSIIKNRKDSDISDSSGDEDYRSSSKSLQKLFIGLSEDFTCSICYELFERPIILPCNHNFCKSCIEDMVIGQKQIFHCPFCRTEVKLTEKGVDGLPVNSFLFTAVEKMKNANAFCPKFCDNCTSKKVTRKCETCSISLCKACESSHVAKNGGHKTIYSDSHIASDFDIETHINKDSDIDPPTYLPFTISRSQCVQLFQNWISSLWFAPSDLKVNKSVRYIKPIYIPYWIYEAHTTTKYSANVSTGGSGVVGSILTTNHHQQQPIYHHQLAGKFDSTNWTHKVNTVSNRYRHATIANTKLIDKDLLTQVQTWEINNIPSVDQSQPPNPKIQPLAFLTDEATAWKKIVEAKILQKDREVCENRIKLGCGVGGVAKDIVIETNLTRVASQKVFLPVYFIKYIYDSKSYTVIVNAQNSKIVGHRPYAQGLSTMFRMFKPT</sequence>
<dbReference type="Reactome" id="R-DDI-983168">
    <property type="pathway name" value="Antigen processing: Ubiquitination &amp; Proteasome degradation"/>
</dbReference>
<dbReference type="Pfam" id="PF13445">
    <property type="entry name" value="zf-RING_UBOX"/>
    <property type="match status" value="1"/>
</dbReference>
<reference evidence="8 9" key="1">
    <citation type="journal article" date="2005" name="Nature">
        <title>The genome of the social amoeba Dictyostelium discoideum.</title>
        <authorList>
            <consortium name="The Dictyostelium discoideum Sequencing Consortium"/>
            <person name="Eichinger L."/>
            <person name="Pachebat J.A."/>
            <person name="Glockner G."/>
            <person name="Rajandream M.A."/>
            <person name="Sucgang R."/>
            <person name="Berriman M."/>
            <person name="Song J."/>
            <person name="Olsen R."/>
            <person name="Szafranski K."/>
            <person name="Xu Q."/>
            <person name="Tunggal B."/>
            <person name="Kummerfeld S."/>
            <person name="Madera M."/>
            <person name="Konfortov B.A."/>
            <person name="Rivero F."/>
            <person name="Bankier A.T."/>
            <person name="Lehmann R."/>
            <person name="Hamlin N."/>
            <person name="Davies R."/>
            <person name="Gaudet P."/>
            <person name="Fey P."/>
            <person name="Pilcher K."/>
            <person name="Chen G."/>
            <person name="Saunders D."/>
            <person name="Sodergren E."/>
            <person name="Davis P."/>
            <person name="Kerhornou A."/>
            <person name="Nie X."/>
            <person name="Hall N."/>
            <person name="Anjard C."/>
            <person name="Hemphill L."/>
            <person name="Bason N."/>
            <person name="Farbrother P."/>
            <person name="Desany B."/>
            <person name="Just E."/>
            <person name="Morio T."/>
            <person name="Rost R."/>
            <person name="Churcher C."/>
            <person name="Cooper J."/>
            <person name="Haydock S."/>
            <person name="van Driessche N."/>
            <person name="Cronin A."/>
            <person name="Goodhead I."/>
            <person name="Muzny D."/>
            <person name="Mourier T."/>
            <person name="Pain A."/>
            <person name="Lu M."/>
            <person name="Harper D."/>
            <person name="Lindsay R."/>
            <person name="Hauser H."/>
            <person name="James K."/>
            <person name="Quiles M."/>
            <person name="Madan Babu M."/>
            <person name="Saito T."/>
            <person name="Buchrieser C."/>
            <person name="Wardroper A."/>
            <person name="Felder M."/>
            <person name="Thangavelu M."/>
            <person name="Johnson D."/>
            <person name="Knights A."/>
            <person name="Loulseged H."/>
            <person name="Mungall K."/>
            <person name="Oliver K."/>
            <person name="Price C."/>
            <person name="Quail M.A."/>
            <person name="Urushihara H."/>
            <person name="Hernandez J."/>
            <person name="Rabbinowitsch E."/>
            <person name="Steffen D."/>
            <person name="Sanders M."/>
            <person name="Ma J."/>
            <person name="Kohara Y."/>
            <person name="Sharp S."/>
            <person name="Simmonds M."/>
            <person name="Spiegler S."/>
            <person name="Tivey A."/>
            <person name="Sugano S."/>
            <person name="White B."/>
            <person name="Walker D."/>
            <person name="Woodward J."/>
            <person name="Winckler T."/>
            <person name="Tanaka Y."/>
            <person name="Shaulsky G."/>
            <person name="Schleicher M."/>
            <person name="Weinstock G."/>
            <person name="Rosenthal A."/>
            <person name="Cox E.C."/>
            <person name="Chisholm R.L."/>
            <person name="Gibbs R."/>
            <person name="Loomis W.F."/>
            <person name="Platzer M."/>
            <person name="Kay R.R."/>
            <person name="Williams J."/>
            <person name="Dear P.H."/>
            <person name="Noegel A.A."/>
            <person name="Barrell B."/>
            <person name="Kuspa A."/>
        </authorList>
    </citation>
    <scope>NUCLEOTIDE SEQUENCE [LARGE SCALE GENOMIC DNA]</scope>
    <source>
        <strain evidence="8 9">AX4</strain>
    </source>
</reference>
<evidence type="ECO:0000256" key="5">
    <source>
        <dbReference type="SAM" id="MobiDB-lite"/>
    </source>
</evidence>
<dbReference type="SUPFAM" id="SSF57850">
    <property type="entry name" value="RING/U-box"/>
    <property type="match status" value="1"/>
</dbReference>
<dbReference type="eggNOG" id="KOG2177">
    <property type="taxonomic scope" value="Eukaryota"/>
</dbReference>
<dbReference type="PROSITE" id="PS50089">
    <property type="entry name" value="ZF_RING_2"/>
    <property type="match status" value="1"/>
</dbReference>
<evidence type="ECO:0000256" key="4">
    <source>
        <dbReference type="PROSITE-ProRule" id="PRU00024"/>
    </source>
</evidence>
<keyword evidence="3" id="KW-0862">Zinc</keyword>
<dbReference type="SMART" id="SM00184">
    <property type="entry name" value="RING"/>
    <property type="match status" value="1"/>
</dbReference>
<dbReference type="PaxDb" id="44689-DDB0187224"/>
<dbReference type="InterPro" id="IPR017907">
    <property type="entry name" value="Znf_RING_CS"/>
</dbReference>
<gene>
    <name evidence="8" type="ORF">DDB_G0286991</name>
</gene>
<dbReference type="PROSITE" id="PS50119">
    <property type="entry name" value="ZF_BBOX"/>
    <property type="match status" value="1"/>
</dbReference>
<evidence type="ECO:0000313" key="8">
    <source>
        <dbReference type="EMBL" id="EAL63947.1"/>
    </source>
</evidence>
<dbReference type="EMBL" id="AAFI02000093">
    <property type="protein sequence ID" value="EAL63947.1"/>
    <property type="molecule type" value="Genomic_DNA"/>
</dbReference>